<dbReference type="EMBL" id="VCAU01000005">
    <property type="protein sequence ID" value="KAF9893973.1"/>
    <property type="molecule type" value="Genomic_DNA"/>
</dbReference>
<accession>A0AAD4CY76</accession>
<comment type="caution">
    <text evidence="1">The sequence shown here is derived from an EMBL/GenBank/DDBJ whole genome shotgun (WGS) entry which is preliminary data.</text>
</comment>
<dbReference type="SUPFAM" id="SSF56059">
    <property type="entry name" value="Glutathione synthetase ATP-binding domain-like"/>
    <property type="match status" value="1"/>
</dbReference>
<name>A0AAD4CY76_ASPNN</name>
<dbReference type="Proteomes" id="UP001194746">
    <property type="component" value="Unassembled WGS sequence"/>
</dbReference>
<sequence length="474" mass="52979">MKFAITTQLLKQVHLQTGHSSLTPVTYHPDKNVLYKEEHELLQSRILQLCPSHIWPKGSHDLACPRPILIADQHKEQLFKLHSALSTAITDIVERWWTDADARFPARMPLGPDFLVEEALAGAEVENFRITEINGRFSFNGFMHQAYGQASLDCLGLRENGAVAATDPAELLCGLLELFNPDLPLHLLKGQELGIDIHMVIDFLHRQLGTRPRLVTPADLRVLPDPQNTDQLKLYCIVKDSAGPVNASSPQPITIDGETVEEVHQVGLELHQHELFGMPREMLRQLSLRCFNDLRTILLVHDKRMLGVVKQEIPSLVARRILTLAQGEMLERGIADTILPGSAELNDLIQGSIQGNAELREEYLLKPIRGGKGAGIVFGDEMDPSEWVHALERLRTPSLEAGATTYVVQRRVHPRLYEVVLKSGGDQGYYPLIGTYHAVHGRCLGFGIWRSSPQRICAVSNGGSWMCTIMKKTQ</sequence>
<reference evidence="1" key="2">
    <citation type="submission" date="2020-02" db="EMBL/GenBank/DDBJ databases">
        <authorList>
            <person name="Gilchrist C.L.M."/>
            <person name="Chooi Y.-H."/>
        </authorList>
    </citation>
    <scope>NUCLEOTIDE SEQUENCE</scope>
    <source>
        <strain evidence="1">MST-FP2251</strain>
    </source>
</reference>
<reference evidence="1" key="1">
    <citation type="journal article" date="2019" name="Beilstein J. Org. Chem.">
        <title>Nanangenines: drimane sesquiterpenoids as the dominant metabolite cohort of a novel Australian fungus, Aspergillus nanangensis.</title>
        <authorList>
            <person name="Lacey H.J."/>
            <person name="Gilchrist C.L.M."/>
            <person name="Crombie A."/>
            <person name="Kalaitzis J.A."/>
            <person name="Vuong D."/>
            <person name="Rutledge P.J."/>
            <person name="Turner P."/>
            <person name="Pitt J.I."/>
            <person name="Lacey E."/>
            <person name="Chooi Y.H."/>
            <person name="Piggott A.M."/>
        </authorList>
    </citation>
    <scope>NUCLEOTIDE SEQUENCE</scope>
    <source>
        <strain evidence="1">MST-FP2251</strain>
    </source>
</reference>
<protein>
    <submittedName>
        <fullName evidence="1">Uncharacterized protein</fullName>
    </submittedName>
</protein>
<proteinExistence type="predicted"/>
<dbReference type="AlphaFoldDB" id="A0AAD4CY76"/>
<keyword evidence="2" id="KW-1185">Reference proteome</keyword>
<evidence type="ECO:0000313" key="2">
    <source>
        <dbReference type="Proteomes" id="UP001194746"/>
    </source>
</evidence>
<gene>
    <name evidence="1" type="ORF">FE257_008944</name>
</gene>
<organism evidence="1 2">
    <name type="scientific">Aspergillus nanangensis</name>
    <dbReference type="NCBI Taxonomy" id="2582783"/>
    <lineage>
        <taxon>Eukaryota</taxon>
        <taxon>Fungi</taxon>
        <taxon>Dikarya</taxon>
        <taxon>Ascomycota</taxon>
        <taxon>Pezizomycotina</taxon>
        <taxon>Eurotiomycetes</taxon>
        <taxon>Eurotiomycetidae</taxon>
        <taxon>Eurotiales</taxon>
        <taxon>Aspergillaceae</taxon>
        <taxon>Aspergillus</taxon>
        <taxon>Aspergillus subgen. Circumdati</taxon>
    </lineage>
</organism>
<evidence type="ECO:0000313" key="1">
    <source>
        <dbReference type="EMBL" id="KAF9893973.1"/>
    </source>
</evidence>